<feature type="coiled-coil region" evidence="1">
    <location>
        <begin position="172"/>
        <end position="206"/>
    </location>
</feature>
<feature type="coiled-coil region" evidence="1">
    <location>
        <begin position="21"/>
        <end position="108"/>
    </location>
</feature>
<name>A0A0G0JKB2_9BACT</name>
<dbReference type="InterPro" id="IPR016047">
    <property type="entry name" value="M23ase_b-sheet_dom"/>
</dbReference>
<dbReference type="PATRIC" id="fig|1618422.5.peg.217"/>
<keyword evidence="2" id="KW-0732">Signal</keyword>
<feature type="chain" id="PRO_5002532942" evidence="2">
    <location>
        <begin position="25"/>
        <end position="375"/>
    </location>
</feature>
<dbReference type="CDD" id="cd12797">
    <property type="entry name" value="M23_peptidase"/>
    <property type="match status" value="1"/>
</dbReference>
<dbReference type="PANTHER" id="PTHR21666:SF270">
    <property type="entry name" value="MUREIN HYDROLASE ACTIVATOR ENVC"/>
    <property type="match status" value="1"/>
</dbReference>
<reference evidence="4 5" key="1">
    <citation type="journal article" date="2015" name="Nature">
        <title>rRNA introns, odd ribosomes, and small enigmatic genomes across a large radiation of phyla.</title>
        <authorList>
            <person name="Brown C.T."/>
            <person name="Hug L.A."/>
            <person name="Thomas B.C."/>
            <person name="Sharon I."/>
            <person name="Castelle C.J."/>
            <person name="Singh A."/>
            <person name="Wilkins M.J."/>
            <person name="Williams K.H."/>
            <person name="Banfield J.F."/>
        </authorList>
    </citation>
    <scope>NUCLEOTIDE SEQUENCE [LARGE SCALE GENOMIC DNA]</scope>
</reference>
<feature type="signal peptide" evidence="2">
    <location>
        <begin position="1"/>
        <end position="24"/>
    </location>
</feature>
<proteinExistence type="predicted"/>
<dbReference type="PANTHER" id="PTHR21666">
    <property type="entry name" value="PEPTIDASE-RELATED"/>
    <property type="match status" value="1"/>
</dbReference>
<evidence type="ECO:0000313" key="5">
    <source>
        <dbReference type="Proteomes" id="UP000034235"/>
    </source>
</evidence>
<dbReference type="Gene3D" id="6.10.250.3150">
    <property type="match status" value="1"/>
</dbReference>
<evidence type="ECO:0000256" key="1">
    <source>
        <dbReference type="SAM" id="Coils"/>
    </source>
</evidence>
<keyword evidence="1" id="KW-0175">Coiled coil</keyword>
<dbReference type="Gene3D" id="2.70.70.10">
    <property type="entry name" value="Glucose Permease (Domain IIA)"/>
    <property type="match status" value="2"/>
</dbReference>
<dbReference type="SUPFAM" id="SSF51261">
    <property type="entry name" value="Duplicated hybrid motif"/>
    <property type="match status" value="2"/>
</dbReference>
<dbReference type="EMBL" id="LBUP01000001">
    <property type="protein sequence ID" value="KKQ67287.1"/>
    <property type="molecule type" value="Genomic_DNA"/>
</dbReference>
<dbReference type="Proteomes" id="UP000034235">
    <property type="component" value="Unassembled WGS sequence"/>
</dbReference>
<gene>
    <name evidence="4" type="ORF">US86_C0001G0214</name>
</gene>
<dbReference type="GO" id="GO:0004222">
    <property type="term" value="F:metalloendopeptidase activity"/>
    <property type="evidence" value="ECO:0007669"/>
    <property type="project" value="TreeGrafter"/>
</dbReference>
<protein>
    <submittedName>
        <fullName evidence="4">Peptidase M23B</fullName>
    </submittedName>
</protein>
<accession>A0A0G0JKB2</accession>
<evidence type="ECO:0000256" key="2">
    <source>
        <dbReference type="SAM" id="SignalP"/>
    </source>
</evidence>
<comment type="caution">
    <text evidence="4">The sequence shown here is derived from an EMBL/GenBank/DDBJ whole genome shotgun (WGS) entry which is preliminary data.</text>
</comment>
<dbReference type="AlphaFoldDB" id="A0A0G0JKB2"/>
<sequence length="375" mass="42846">MKKFLILLTLVVYLSLIFVPLAYAEEDLDKQLREKQEEIKRVQTQLNETKQQEKTLKSQLTAIDSQTALTKLRIEETNFKIAKLNKEISDLETRMTRISANIDRLSEALLNMIIKTYKYSNTNTLDLFFSSFGFADLLRKVKYVETVQAEEKKYLYDLQATKSLYNDQRDDKQKRQDEQKKYQDQLEKYQHELEEQKQAKAELLKVTQNDEVKFQALLVRLRADTESIARALASRGAKLGPVSRGTTIASVGNTGCSTGPHLHFEVMTPARVENGIIIGRENKVNPLPYIQSGQFHKPTSNYSEGKITTTFGEKYFLGTHSGLDIADYPASIYAVLDGESYTTQDTKPCYLTSTIGKGVFVDHKNSIVTLYWHIP</sequence>
<evidence type="ECO:0000259" key="3">
    <source>
        <dbReference type="Pfam" id="PF01551"/>
    </source>
</evidence>
<dbReference type="InterPro" id="IPR011055">
    <property type="entry name" value="Dup_hybrid_motif"/>
</dbReference>
<evidence type="ECO:0000313" key="4">
    <source>
        <dbReference type="EMBL" id="KKQ67287.1"/>
    </source>
</evidence>
<dbReference type="InterPro" id="IPR050570">
    <property type="entry name" value="Cell_wall_metabolism_enzyme"/>
</dbReference>
<feature type="domain" description="M23ase beta-sheet core" evidence="3">
    <location>
        <begin position="241"/>
        <end position="268"/>
    </location>
</feature>
<organism evidence="4 5">
    <name type="scientific">Candidatus Daviesbacteria bacterium GW2011_GWA2_38_24</name>
    <dbReference type="NCBI Taxonomy" id="1618422"/>
    <lineage>
        <taxon>Bacteria</taxon>
        <taxon>Candidatus Daviesiibacteriota</taxon>
    </lineage>
</organism>
<dbReference type="Pfam" id="PF01551">
    <property type="entry name" value="Peptidase_M23"/>
    <property type="match status" value="1"/>
</dbReference>